<comment type="subcellular location">
    <subcellularLocation>
        <location evidence="1">Nucleus</location>
    </subcellularLocation>
</comment>
<dbReference type="EMBL" id="JAUUTY010000903">
    <property type="protein sequence ID" value="KAK1570228.1"/>
    <property type="molecule type" value="Genomic_DNA"/>
</dbReference>
<dbReference type="PANTHER" id="PTHR48019">
    <property type="entry name" value="SERUM RESPONSE FACTOR HOMOLOG"/>
    <property type="match status" value="1"/>
</dbReference>
<reference evidence="7" key="1">
    <citation type="submission" date="2023-07" db="EMBL/GenBank/DDBJ databases">
        <title>A chromosome-level genome assembly of Lolium multiflorum.</title>
        <authorList>
            <person name="Chen Y."/>
            <person name="Copetti D."/>
            <person name="Kolliker R."/>
            <person name="Studer B."/>
        </authorList>
    </citation>
    <scope>NUCLEOTIDE SEQUENCE</scope>
    <source>
        <strain evidence="7">02402/16</strain>
        <tissue evidence="7">Leaf</tissue>
    </source>
</reference>
<keyword evidence="3" id="KW-0238">DNA-binding</keyword>
<evidence type="ECO:0000256" key="1">
    <source>
        <dbReference type="ARBA" id="ARBA00004123"/>
    </source>
</evidence>
<comment type="caution">
    <text evidence="7">The sequence shown here is derived from an EMBL/GenBank/DDBJ whole genome shotgun (WGS) entry which is preliminary data.</text>
</comment>
<dbReference type="GO" id="GO:0045944">
    <property type="term" value="P:positive regulation of transcription by RNA polymerase II"/>
    <property type="evidence" value="ECO:0007669"/>
    <property type="project" value="InterPro"/>
</dbReference>
<gene>
    <name evidence="7" type="ORF">QYE76_019056</name>
    <name evidence="8" type="ORF">QYE76_033669</name>
    <name evidence="9" type="ORF">QYE76_033673</name>
</gene>
<dbReference type="Pfam" id="PF00319">
    <property type="entry name" value="SRF-TF"/>
    <property type="match status" value="1"/>
</dbReference>
<dbReference type="SMART" id="SM00432">
    <property type="entry name" value="MADS"/>
    <property type="match status" value="1"/>
</dbReference>
<dbReference type="Gene3D" id="3.40.1810.10">
    <property type="entry name" value="Transcription factor, MADS-box"/>
    <property type="match status" value="1"/>
</dbReference>
<dbReference type="GO" id="GO:0046983">
    <property type="term" value="F:protein dimerization activity"/>
    <property type="evidence" value="ECO:0007669"/>
    <property type="project" value="InterPro"/>
</dbReference>
<dbReference type="GO" id="GO:0005634">
    <property type="term" value="C:nucleus"/>
    <property type="evidence" value="ECO:0007669"/>
    <property type="project" value="UniProtKB-SubCell"/>
</dbReference>
<dbReference type="SUPFAM" id="SSF55455">
    <property type="entry name" value="SRF-like"/>
    <property type="match status" value="1"/>
</dbReference>
<dbReference type="InterPro" id="IPR002100">
    <property type="entry name" value="TF_MADSbox"/>
</dbReference>
<dbReference type="InterPro" id="IPR050142">
    <property type="entry name" value="MADS-box/MEF2_TF"/>
</dbReference>
<protein>
    <recommendedName>
        <fullName evidence="6">MADS-box domain-containing protein</fullName>
    </recommendedName>
</protein>
<proteinExistence type="predicted"/>
<feature type="domain" description="MADS-box" evidence="6">
    <location>
        <begin position="1"/>
        <end position="48"/>
    </location>
</feature>
<evidence type="ECO:0000259" key="6">
    <source>
        <dbReference type="PROSITE" id="PS50066"/>
    </source>
</evidence>
<evidence type="ECO:0000313" key="7">
    <source>
        <dbReference type="EMBL" id="KAK1570228.1"/>
    </source>
</evidence>
<dbReference type="EMBL" id="JAUUTY010000007">
    <property type="protein sequence ID" value="KAK1609996.1"/>
    <property type="molecule type" value="Genomic_DNA"/>
</dbReference>
<dbReference type="GO" id="GO:0000987">
    <property type="term" value="F:cis-regulatory region sequence-specific DNA binding"/>
    <property type="evidence" value="ECO:0007669"/>
    <property type="project" value="InterPro"/>
</dbReference>
<sequence>MARRKVALRYIADNNSRRDSFKTRCQGLRKKAGEVATLCKVKSCVIIYPEGESVPHVYPSRCHTVAMLNRFRSLEDDHPLMKTMDQECFLNKRLEKLQNLALKHERDREESEIKLLLHKVMLEGHAGLSVDELSNVALKVQDALKRISDRITKITGQPPVYKPSHVQVSTSYITNDMETIGVHAPNLHASGSLDTIGGHEPNLSFNGNMYTMGAQVPTPHLTDGMYTIGALAPAPQVASNTNTIGAQAPSPHFVDGMHTVGAQEQPQQHETWLELMRTGGGDLDAPLCSAFDSGATTSGTAGLNNDETMQPFSPGADFVCPWGGPDLGPSWGSFLPM</sequence>
<dbReference type="Proteomes" id="UP001231189">
    <property type="component" value="Unassembled WGS sequence"/>
</dbReference>
<organism evidence="7 10">
    <name type="scientific">Lolium multiflorum</name>
    <name type="common">Italian ryegrass</name>
    <name type="synonym">Lolium perenne subsp. multiflorum</name>
    <dbReference type="NCBI Taxonomy" id="4521"/>
    <lineage>
        <taxon>Eukaryota</taxon>
        <taxon>Viridiplantae</taxon>
        <taxon>Streptophyta</taxon>
        <taxon>Embryophyta</taxon>
        <taxon>Tracheophyta</taxon>
        <taxon>Spermatophyta</taxon>
        <taxon>Magnoliopsida</taxon>
        <taxon>Liliopsida</taxon>
        <taxon>Poales</taxon>
        <taxon>Poaceae</taxon>
        <taxon>BOP clade</taxon>
        <taxon>Pooideae</taxon>
        <taxon>Poodae</taxon>
        <taxon>Poeae</taxon>
        <taxon>Poeae Chloroplast Group 2 (Poeae type)</taxon>
        <taxon>Loliodinae</taxon>
        <taxon>Loliinae</taxon>
        <taxon>Lolium</taxon>
    </lineage>
</organism>
<keyword evidence="10" id="KW-1185">Reference proteome</keyword>
<keyword evidence="2" id="KW-0805">Transcription regulation</keyword>
<dbReference type="AlphaFoldDB" id="A0AAD8UZT7"/>
<accession>A0AAD8UZT7</accession>
<dbReference type="EMBL" id="JAUUTY010000007">
    <property type="protein sequence ID" value="KAK1610000.1"/>
    <property type="molecule type" value="Genomic_DNA"/>
</dbReference>
<dbReference type="InterPro" id="IPR036879">
    <property type="entry name" value="TF_MADSbox_sf"/>
</dbReference>
<dbReference type="GO" id="GO:0000981">
    <property type="term" value="F:DNA-binding transcription factor activity, RNA polymerase II-specific"/>
    <property type="evidence" value="ECO:0007669"/>
    <property type="project" value="InterPro"/>
</dbReference>
<dbReference type="PROSITE" id="PS50066">
    <property type="entry name" value="MADS_BOX_2"/>
    <property type="match status" value="1"/>
</dbReference>
<evidence type="ECO:0000256" key="3">
    <source>
        <dbReference type="ARBA" id="ARBA00023125"/>
    </source>
</evidence>
<dbReference type="InterPro" id="IPR033897">
    <property type="entry name" value="SRF-like_MADS-box"/>
</dbReference>
<evidence type="ECO:0000313" key="10">
    <source>
        <dbReference type="Proteomes" id="UP001231189"/>
    </source>
</evidence>
<evidence type="ECO:0000313" key="8">
    <source>
        <dbReference type="EMBL" id="KAK1609996.1"/>
    </source>
</evidence>
<name>A0AAD8UZT7_LOLMU</name>
<evidence type="ECO:0000256" key="2">
    <source>
        <dbReference type="ARBA" id="ARBA00023015"/>
    </source>
</evidence>
<dbReference type="CDD" id="cd00266">
    <property type="entry name" value="MADS_SRF_like"/>
    <property type="match status" value="1"/>
</dbReference>
<evidence type="ECO:0000313" key="9">
    <source>
        <dbReference type="EMBL" id="KAK1610000.1"/>
    </source>
</evidence>
<keyword evidence="5" id="KW-0539">Nucleus</keyword>
<keyword evidence="4" id="KW-0804">Transcription</keyword>
<evidence type="ECO:0000256" key="5">
    <source>
        <dbReference type="ARBA" id="ARBA00023242"/>
    </source>
</evidence>
<evidence type="ECO:0000256" key="4">
    <source>
        <dbReference type="ARBA" id="ARBA00023163"/>
    </source>
</evidence>